<sequence length="111" mass="12946">MRNYLLDDIYEEDVKKISAALSELEFQGPIEGIFYLPLPEELLNDEQKEHMGECGPFFMALEVEETSVKVELLVRARNKIRCSCVAYATSEQRNHMMEYIDKFIADLEISY</sequence>
<name>C6BV56_MARSD</name>
<dbReference type="AlphaFoldDB" id="C6BV56"/>
<keyword evidence="2" id="KW-1185">Reference proteome</keyword>
<accession>C6BV56</accession>
<dbReference type="HOGENOM" id="CLU_172413_0_0_7"/>
<gene>
    <name evidence="1" type="ordered locus">Desal_1971</name>
</gene>
<proteinExistence type="predicted"/>
<dbReference type="STRING" id="526222.Desal_1971"/>
<dbReference type="KEGG" id="dsa:Desal_1971"/>
<reference evidence="1 2" key="1">
    <citation type="submission" date="2009-06" db="EMBL/GenBank/DDBJ databases">
        <title>Complete sequence of Desulfovibrio salexigens DSM 2638.</title>
        <authorList>
            <consortium name="US DOE Joint Genome Institute"/>
            <person name="Lucas S."/>
            <person name="Copeland A."/>
            <person name="Lapidus A."/>
            <person name="Glavina del Rio T."/>
            <person name="Tice H."/>
            <person name="Bruce D."/>
            <person name="Goodwin L."/>
            <person name="Pitluck S."/>
            <person name="Munk A.C."/>
            <person name="Brettin T."/>
            <person name="Detter J.C."/>
            <person name="Han C."/>
            <person name="Tapia R."/>
            <person name="Larimer F."/>
            <person name="Land M."/>
            <person name="Hauser L."/>
            <person name="Kyrpides N."/>
            <person name="Anderson I."/>
            <person name="Wall J.D."/>
            <person name="Arkin A.P."/>
            <person name="Dehal P."/>
            <person name="Chivian D."/>
            <person name="Giles B."/>
            <person name="Hazen T.C."/>
        </authorList>
    </citation>
    <scope>NUCLEOTIDE SEQUENCE [LARGE SCALE GENOMIC DNA]</scope>
    <source>
        <strain evidence="2">ATCC 14822 / DSM 2638 / NCIMB 8403 / VKM B-1763</strain>
    </source>
</reference>
<protein>
    <submittedName>
        <fullName evidence="1">Uncharacterized protein</fullName>
    </submittedName>
</protein>
<dbReference type="Proteomes" id="UP000002601">
    <property type="component" value="Chromosome"/>
</dbReference>
<dbReference type="eggNOG" id="ENOG50337H4">
    <property type="taxonomic scope" value="Bacteria"/>
</dbReference>
<dbReference type="OrthoDB" id="5459426at2"/>
<dbReference type="RefSeq" id="WP_015851847.1">
    <property type="nucleotide sequence ID" value="NC_012881.1"/>
</dbReference>
<evidence type="ECO:0000313" key="2">
    <source>
        <dbReference type="Proteomes" id="UP000002601"/>
    </source>
</evidence>
<evidence type="ECO:0000313" key="1">
    <source>
        <dbReference type="EMBL" id="ACS80031.1"/>
    </source>
</evidence>
<organism evidence="1 2">
    <name type="scientific">Maridesulfovibrio salexigens (strain ATCC 14822 / DSM 2638 / NCIMB 8403 / VKM B-1763)</name>
    <name type="common">Desulfovibrio salexigens</name>
    <dbReference type="NCBI Taxonomy" id="526222"/>
    <lineage>
        <taxon>Bacteria</taxon>
        <taxon>Pseudomonadati</taxon>
        <taxon>Thermodesulfobacteriota</taxon>
        <taxon>Desulfovibrionia</taxon>
        <taxon>Desulfovibrionales</taxon>
        <taxon>Desulfovibrionaceae</taxon>
        <taxon>Maridesulfovibrio</taxon>
    </lineage>
</organism>
<dbReference type="EMBL" id="CP001649">
    <property type="protein sequence ID" value="ACS80031.1"/>
    <property type="molecule type" value="Genomic_DNA"/>
</dbReference>